<feature type="transmembrane region" description="Helical" evidence="5">
    <location>
        <begin position="94"/>
        <end position="114"/>
    </location>
</feature>
<gene>
    <name evidence="7" type="ORF">AYP82_08225</name>
</gene>
<dbReference type="AlphaFoldDB" id="A0A854PMS3"/>
<dbReference type="EMBL" id="LYQW01000017">
    <property type="protein sequence ID" value="OXC22974.1"/>
    <property type="molecule type" value="Genomic_DNA"/>
</dbReference>
<feature type="transmembrane region" description="Helical" evidence="5">
    <location>
        <begin position="126"/>
        <end position="144"/>
    </location>
</feature>
<proteinExistence type="predicted"/>
<feature type="transmembrane region" description="Helical" evidence="5">
    <location>
        <begin position="169"/>
        <end position="190"/>
    </location>
</feature>
<feature type="transmembrane region" description="Helical" evidence="5">
    <location>
        <begin position="221"/>
        <end position="239"/>
    </location>
</feature>
<evidence type="ECO:0000256" key="2">
    <source>
        <dbReference type="ARBA" id="ARBA00022692"/>
    </source>
</evidence>
<feature type="transmembrane region" description="Helical" evidence="5">
    <location>
        <begin position="68"/>
        <end position="88"/>
    </location>
</feature>
<accession>A0A854PMS3</accession>
<evidence type="ECO:0000259" key="6">
    <source>
        <dbReference type="Pfam" id="PF04932"/>
    </source>
</evidence>
<sequence length="409" mass="47255">MHHQNRIVSITNIVLLFSFYTYLYILHLPAKLSNPSYMGIPIIISFLSIIILYVSKNFEYKLFQFNKYIIFYLIVLLIEFLVTCYKYPNIPFVSTFQYMYSYLIVISYFILSCYAQEDFSQFLKTLIYFADFAIIIILAQAILFNKDGFFFLNRNYFSDTNSFIDTRNFGIRLIGSYLIDFTVIISIGCLFSKKRWLSSKTLIINIILTCAYQILSSQTRSTQLLCGLILMISFLFLDYKNKAIKLFINIIIISIIVYICLQFLGEITNSIASKHDWSYYHRIDEISFLWSAFKEHPLLGNGFVDENMLLNVVGINNLNGYYFGLYYSDVGVIGLLAQGGILGLSLYILPLMFILKRMSSSKQNIVLLTSMFVGIVGSMLNLSLFDNPRLMIIPLYLAVLDGIKSNKEV</sequence>
<dbReference type="Proteomes" id="UP000198437">
    <property type="component" value="Unassembled WGS sequence"/>
</dbReference>
<feature type="transmembrane region" description="Helical" evidence="5">
    <location>
        <begin position="330"/>
        <end position="353"/>
    </location>
</feature>
<organism evidence="7 8">
    <name type="scientific">Lactobacillus crispatus</name>
    <dbReference type="NCBI Taxonomy" id="47770"/>
    <lineage>
        <taxon>Bacteria</taxon>
        <taxon>Bacillati</taxon>
        <taxon>Bacillota</taxon>
        <taxon>Bacilli</taxon>
        <taxon>Lactobacillales</taxon>
        <taxon>Lactobacillaceae</taxon>
        <taxon>Lactobacillus</taxon>
    </lineage>
</organism>
<feature type="transmembrane region" description="Helical" evidence="5">
    <location>
        <begin position="246"/>
        <end position="265"/>
    </location>
</feature>
<evidence type="ECO:0000313" key="8">
    <source>
        <dbReference type="Proteomes" id="UP000198437"/>
    </source>
</evidence>
<evidence type="ECO:0000256" key="5">
    <source>
        <dbReference type="SAM" id="Phobius"/>
    </source>
</evidence>
<evidence type="ECO:0000313" key="7">
    <source>
        <dbReference type="EMBL" id="OXC22974.1"/>
    </source>
</evidence>
<dbReference type="Pfam" id="PF04932">
    <property type="entry name" value="Wzy_C"/>
    <property type="match status" value="1"/>
</dbReference>
<dbReference type="GO" id="GO:0016020">
    <property type="term" value="C:membrane"/>
    <property type="evidence" value="ECO:0007669"/>
    <property type="project" value="UniProtKB-SubCell"/>
</dbReference>
<keyword evidence="3 5" id="KW-1133">Transmembrane helix</keyword>
<comment type="caution">
    <text evidence="7">The sequence shown here is derived from an EMBL/GenBank/DDBJ whole genome shotgun (WGS) entry which is preliminary data.</text>
</comment>
<feature type="transmembrane region" description="Helical" evidence="5">
    <location>
        <begin position="365"/>
        <end position="385"/>
    </location>
</feature>
<keyword evidence="2 5" id="KW-0812">Transmembrane</keyword>
<dbReference type="InterPro" id="IPR007016">
    <property type="entry name" value="O-antigen_ligase-rel_domated"/>
</dbReference>
<name>A0A854PMS3_9LACO</name>
<feature type="transmembrane region" description="Helical" evidence="5">
    <location>
        <begin position="197"/>
        <end position="215"/>
    </location>
</feature>
<comment type="subcellular location">
    <subcellularLocation>
        <location evidence="1">Membrane</location>
        <topology evidence="1">Multi-pass membrane protein</topology>
    </subcellularLocation>
</comment>
<evidence type="ECO:0000256" key="3">
    <source>
        <dbReference type="ARBA" id="ARBA00022989"/>
    </source>
</evidence>
<feature type="transmembrane region" description="Helical" evidence="5">
    <location>
        <begin position="7"/>
        <end position="25"/>
    </location>
</feature>
<protein>
    <recommendedName>
        <fullName evidence="6">O-antigen ligase-related domain-containing protein</fullName>
    </recommendedName>
</protein>
<feature type="transmembrane region" description="Helical" evidence="5">
    <location>
        <begin position="37"/>
        <end position="56"/>
    </location>
</feature>
<feature type="domain" description="O-antigen ligase-related" evidence="6">
    <location>
        <begin position="208"/>
        <end position="348"/>
    </location>
</feature>
<evidence type="ECO:0000256" key="1">
    <source>
        <dbReference type="ARBA" id="ARBA00004141"/>
    </source>
</evidence>
<keyword evidence="4 5" id="KW-0472">Membrane</keyword>
<reference evidence="7 8" key="1">
    <citation type="submission" date="2016-05" db="EMBL/GenBank/DDBJ databases">
        <authorList>
            <person name="Johnson T.J."/>
            <person name="Youmans B.P."/>
            <person name="Case K.A."/>
        </authorList>
    </citation>
    <scope>NUCLEOTIDE SEQUENCE [LARGE SCALE GENOMIC DNA]</scope>
    <source>
        <strain evidence="7 8">UMNLC6</strain>
    </source>
</reference>
<evidence type="ECO:0000256" key="4">
    <source>
        <dbReference type="ARBA" id="ARBA00023136"/>
    </source>
</evidence>